<organism evidence="2 3">
    <name type="scientific">Cyanobium gracile UHCC 0281</name>
    <dbReference type="NCBI Taxonomy" id="3110309"/>
    <lineage>
        <taxon>Bacteria</taxon>
        <taxon>Bacillati</taxon>
        <taxon>Cyanobacteriota</taxon>
        <taxon>Cyanophyceae</taxon>
        <taxon>Synechococcales</taxon>
        <taxon>Prochlorococcaceae</taxon>
        <taxon>Cyanobium</taxon>
    </lineage>
</organism>
<dbReference type="EMBL" id="JAYGHY010000068">
    <property type="protein sequence ID" value="MEA5443796.1"/>
    <property type="molecule type" value="Genomic_DNA"/>
</dbReference>
<keyword evidence="2" id="KW-0255">Endonuclease</keyword>
<dbReference type="InterPro" id="IPR011856">
    <property type="entry name" value="tRNA_endonuc-like_dom_sf"/>
</dbReference>
<dbReference type="Proteomes" id="UP001302329">
    <property type="component" value="Unassembled WGS sequence"/>
</dbReference>
<evidence type="ECO:0000259" key="1">
    <source>
        <dbReference type="Pfam" id="PF04471"/>
    </source>
</evidence>
<gene>
    <name evidence="2" type="ORF">VB739_14660</name>
</gene>
<keyword evidence="3" id="KW-1185">Reference proteome</keyword>
<keyword evidence="2" id="KW-0378">Hydrolase</keyword>
<dbReference type="GO" id="GO:0016787">
    <property type="term" value="F:hydrolase activity"/>
    <property type="evidence" value="ECO:0007669"/>
    <property type="project" value="UniProtKB-KW"/>
</dbReference>
<dbReference type="PANTHER" id="PTHR30015">
    <property type="entry name" value="MRR RESTRICTION SYSTEM PROTEIN"/>
    <property type="match status" value="1"/>
</dbReference>
<dbReference type="GO" id="GO:0004519">
    <property type="term" value="F:endonuclease activity"/>
    <property type="evidence" value="ECO:0007669"/>
    <property type="project" value="UniProtKB-KW"/>
</dbReference>
<dbReference type="Pfam" id="PF04471">
    <property type="entry name" value="Mrr_cat"/>
    <property type="match status" value="1"/>
</dbReference>
<evidence type="ECO:0000313" key="3">
    <source>
        <dbReference type="Proteomes" id="UP001302329"/>
    </source>
</evidence>
<dbReference type="InterPro" id="IPR007560">
    <property type="entry name" value="Restrct_endonuc_IV_Mrr"/>
</dbReference>
<name>A0ABU5SZ48_9CYAN</name>
<evidence type="ECO:0000313" key="2">
    <source>
        <dbReference type="EMBL" id="MEA5443796.1"/>
    </source>
</evidence>
<dbReference type="Gene3D" id="3.40.1350.10">
    <property type="match status" value="1"/>
</dbReference>
<comment type="caution">
    <text evidence="2">The sequence shown here is derived from an EMBL/GenBank/DDBJ whole genome shotgun (WGS) entry which is preliminary data.</text>
</comment>
<dbReference type="EC" id="3.1.21.-" evidence="2"/>
<protein>
    <submittedName>
        <fullName evidence="2">Restriction endonuclease</fullName>
        <ecNumber evidence="2">3.1.21.-</ecNumber>
    </submittedName>
</protein>
<sequence>MTNVWCVRAGGGMYADNFLRGGFVGIGWREISEDLGPIQTRDQLYAVVRRYFPDIQSAILLSNYVNEIHRFLFEIQPNDHVIIPSADTDLLIHGVVDAGTPYYDPSGDDGCPLRHRRPVTWAAEPIRLDLFSTPFRDSIRTLLTVPAHTRMRSLLTVFMVEHKEEFIRALGQTSMVASDSPATRKESHRIVLEQLMQLTPPDFERLVVHLLDALGFEDWERAEHHGALRDVFDACGEIRLSLPARIRLHARFHRGNLGARIGADAVRELRQFIPFGGHGVYITTADFQPAAVAAAAEEGFARISLVNGQQLADLIARHWTHLPGELRDRLSLEQALVRN</sequence>
<proteinExistence type="predicted"/>
<dbReference type="InterPro" id="IPR052906">
    <property type="entry name" value="Type_IV_Methyl-Rstrct_Enzyme"/>
</dbReference>
<feature type="domain" description="Restriction endonuclease type IV Mrr" evidence="1">
    <location>
        <begin position="196"/>
        <end position="315"/>
    </location>
</feature>
<keyword evidence="2" id="KW-0540">Nuclease</keyword>
<reference evidence="2 3" key="1">
    <citation type="submission" date="2023-12" db="EMBL/GenBank/DDBJ databases">
        <title>Baltic Sea Cyanobacteria.</title>
        <authorList>
            <person name="Delbaje E."/>
            <person name="Fewer D.P."/>
            <person name="Shishido T.K."/>
        </authorList>
    </citation>
    <scope>NUCLEOTIDE SEQUENCE [LARGE SCALE GENOMIC DNA]</scope>
    <source>
        <strain evidence="2 3">UHCC 0281</strain>
    </source>
</reference>
<dbReference type="PANTHER" id="PTHR30015:SF7">
    <property type="entry name" value="TYPE IV METHYL-DIRECTED RESTRICTION ENZYME ECOKMRR"/>
    <property type="match status" value="1"/>
</dbReference>
<accession>A0ABU5SZ48</accession>
<dbReference type="RefSeq" id="WP_323357761.1">
    <property type="nucleotide sequence ID" value="NZ_JAYGHY010000068.1"/>
</dbReference>